<dbReference type="Proteomes" id="UP001139485">
    <property type="component" value="Unassembled WGS sequence"/>
</dbReference>
<feature type="domain" description="Peptidoglycan binding-like" evidence="1">
    <location>
        <begin position="60"/>
        <end position="115"/>
    </location>
</feature>
<accession>A0A9X2D6P0</accession>
<dbReference type="SUPFAM" id="SSF47090">
    <property type="entry name" value="PGBD-like"/>
    <property type="match status" value="2"/>
</dbReference>
<organism evidence="2 3">
    <name type="scientific">Nocardioides bruguierae</name>
    <dbReference type="NCBI Taxonomy" id="2945102"/>
    <lineage>
        <taxon>Bacteria</taxon>
        <taxon>Bacillati</taxon>
        <taxon>Actinomycetota</taxon>
        <taxon>Actinomycetes</taxon>
        <taxon>Propionibacteriales</taxon>
        <taxon>Nocardioidaceae</taxon>
        <taxon>Nocardioides</taxon>
    </lineage>
</organism>
<dbReference type="InterPro" id="IPR036365">
    <property type="entry name" value="PGBD-like_sf"/>
</dbReference>
<feature type="domain" description="Peptidoglycan binding-like" evidence="1">
    <location>
        <begin position="124"/>
        <end position="179"/>
    </location>
</feature>
<dbReference type="AlphaFoldDB" id="A0A9X2D6P0"/>
<proteinExistence type="predicted"/>
<dbReference type="InterPro" id="IPR036366">
    <property type="entry name" value="PGBDSf"/>
</dbReference>
<reference evidence="2" key="1">
    <citation type="submission" date="2022-05" db="EMBL/GenBank/DDBJ databases">
        <authorList>
            <person name="Tuo L."/>
        </authorList>
    </citation>
    <scope>NUCLEOTIDE SEQUENCE</scope>
    <source>
        <strain evidence="2">BSK12Z-4</strain>
    </source>
</reference>
<dbReference type="Gene3D" id="1.10.101.10">
    <property type="entry name" value="PGBD-like superfamily/PGBD"/>
    <property type="match status" value="2"/>
</dbReference>
<comment type="caution">
    <text evidence="2">The sequence shown here is derived from an EMBL/GenBank/DDBJ whole genome shotgun (WGS) entry which is preliminary data.</text>
</comment>
<dbReference type="Pfam" id="PF01471">
    <property type="entry name" value="PG_binding_1"/>
    <property type="match status" value="2"/>
</dbReference>
<protein>
    <submittedName>
        <fullName evidence="2">Peptidoglycan-binding protein</fullName>
    </submittedName>
</protein>
<dbReference type="RefSeq" id="WP_250826758.1">
    <property type="nucleotide sequence ID" value="NZ_JAMOIL010000008.1"/>
</dbReference>
<dbReference type="InterPro" id="IPR002477">
    <property type="entry name" value="Peptidoglycan-bd-like"/>
</dbReference>
<sequence length="330" mass="34020">MIHSRDVHGSSAPSRGRSLPRLLLAALTGFLTTALLSVGLVATSTAPASAAYPVLQVGSSGADVVAVQYLLTDRGFSTTADGQYGSGTEAAVSAFQSSRGLTADGMAGPQTIGALVRTLRQGDSGPAVQALQVELNKRGASLATDGAFGPATDSAVRSFQSSRGLSVDGVAGPNTWESLFGGSTGTPGTSYDSLSDEQRQNARTIIGVGKGADVPEYGWVIALATAMQESTLINIDYGDRDSVGLFQQRPSQGWGTVAQCTDPVLASKAFYGVATHTPNPGLLDISGWQSMTVTEAAQAVQRSAYPDAYAKWESLARDIVAHESGAPAIY</sequence>
<evidence type="ECO:0000313" key="2">
    <source>
        <dbReference type="EMBL" id="MCM0620075.1"/>
    </source>
</evidence>
<evidence type="ECO:0000259" key="1">
    <source>
        <dbReference type="Pfam" id="PF01471"/>
    </source>
</evidence>
<dbReference type="EMBL" id="JAMOIL010000008">
    <property type="protein sequence ID" value="MCM0620075.1"/>
    <property type="molecule type" value="Genomic_DNA"/>
</dbReference>
<keyword evidence="3" id="KW-1185">Reference proteome</keyword>
<gene>
    <name evidence="2" type="ORF">M8330_07170</name>
</gene>
<name>A0A9X2D6P0_9ACTN</name>
<evidence type="ECO:0000313" key="3">
    <source>
        <dbReference type="Proteomes" id="UP001139485"/>
    </source>
</evidence>